<comment type="caution">
    <text evidence="1">The sequence shown here is derived from an EMBL/GenBank/DDBJ whole genome shotgun (WGS) entry which is preliminary data.</text>
</comment>
<organism evidence="1 2">
    <name type="scientific">Gigaspora rosea</name>
    <dbReference type="NCBI Taxonomy" id="44941"/>
    <lineage>
        <taxon>Eukaryota</taxon>
        <taxon>Fungi</taxon>
        <taxon>Fungi incertae sedis</taxon>
        <taxon>Mucoromycota</taxon>
        <taxon>Glomeromycotina</taxon>
        <taxon>Glomeromycetes</taxon>
        <taxon>Diversisporales</taxon>
        <taxon>Gigasporaceae</taxon>
        <taxon>Gigaspora</taxon>
    </lineage>
</organism>
<name>A0A397U3X9_9GLOM</name>
<protein>
    <recommendedName>
        <fullName evidence="3">Peptidase S1 domain-containing protein</fullName>
    </recommendedName>
</protein>
<reference evidence="1 2" key="1">
    <citation type="submission" date="2018-06" db="EMBL/GenBank/DDBJ databases">
        <title>Comparative genomics reveals the genomic features of Rhizophagus irregularis, R. cerebriforme, R. diaphanum and Gigaspora rosea, and their symbiotic lifestyle signature.</title>
        <authorList>
            <person name="Morin E."/>
            <person name="San Clemente H."/>
            <person name="Chen E.C.H."/>
            <person name="De La Providencia I."/>
            <person name="Hainaut M."/>
            <person name="Kuo A."/>
            <person name="Kohler A."/>
            <person name="Murat C."/>
            <person name="Tang N."/>
            <person name="Roy S."/>
            <person name="Loubradou J."/>
            <person name="Henrissat B."/>
            <person name="Grigoriev I.V."/>
            <person name="Corradi N."/>
            <person name="Roux C."/>
            <person name="Martin F.M."/>
        </authorList>
    </citation>
    <scope>NUCLEOTIDE SEQUENCE [LARGE SCALE GENOMIC DNA]</scope>
    <source>
        <strain evidence="1 2">DAOM 194757</strain>
    </source>
</reference>
<keyword evidence="2" id="KW-1185">Reference proteome</keyword>
<dbReference type="AlphaFoldDB" id="A0A397U3X9"/>
<dbReference type="Gene3D" id="2.40.10.10">
    <property type="entry name" value="Trypsin-like serine proteases"/>
    <property type="match status" value="1"/>
</dbReference>
<dbReference type="InterPro" id="IPR043504">
    <property type="entry name" value="Peptidase_S1_PA_chymotrypsin"/>
</dbReference>
<evidence type="ECO:0008006" key="3">
    <source>
        <dbReference type="Google" id="ProtNLM"/>
    </source>
</evidence>
<evidence type="ECO:0000313" key="1">
    <source>
        <dbReference type="EMBL" id="RIB04361.1"/>
    </source>
</evidence>
<dbReference type="OrthoDB" id="10037376at2759"/>
<gene>
    <name evidence="1" type="ORF">C2G38_2120827</name>
</gene>
<accession>A0A397U3X9</accession>
<dbReference type="Proteomes" id="UP000266673">
    <property type="component" value="Unassembled WGS sequence"/>
</dbReference>
<proteinExistence type="predicted"/>
<sequence>MVNCVRDAKHLCKWQGITEKRENFYGVSNIDFGKGASGGPFISQYDTETKLGYAYAVYSSFLDRSKVSVGDIWNETIFNELLTRVIS</sequence>
<dbReference type="EMBL" id="QKWP01002197">
    <property type="protein sequence ID" value="RIB04361.1"/>
    <property type="molecule type" value="Genomic_DNA"/>
</dbReference>
<evidence type="ECO:0000313" key="2">
    <source>
        <dbReference type="Proteomes" id="UP000266673"/>
    </source>
</evidence>